<dbReference type="EMBL" id="BGPR01015582">
    <property type="protein sequence ID" value="GBN69824.1"/>
    <property type="molecule type" value="Genomic_DNA"/>
</dbReference>
<sequence>MQKALVTSHNSIPSQPPAILVTYPSQSFFILGNSKCSSPPPQRQQKLSSLDNQTPSHSPRAQASPLHLRLHKQNSVHSQEGTSKSSYSHASPLTTRHISRRTKHIHSNLFCTSITKLTPSKMLHPHLLTSPLLLPTPWASNGCLPAPRQHPNWRKNPPQTRSGHAHRRDQAHIASKPFYKCPHHPAAFTNSATIS</sequence>
<evidence type="ECO:0000313" key="2">
    <source>
        <dbReference type="EMBL" id="GBN69824.1"/>
    </source>
</evidence>
<comment type="caution">
    <text evidence="2">The sequence shown here is derived from an EMBL/GenBank/DDBJ whole genome shotgun (WGS) entry which is preliminary data.</text>
</comment>
<protein>
    <submittedName>
        <fullName evidence="2">Uncharacterized protein</fullName>
    </submittedName>
</protein>
<accession>A0A4Y2R2B9</accession>
<name>A0A4Y2R2B9_ARAVE</name>
<feature type="region of interest" description="Disordered" evidence="1">
    <location>
        <begin position="33"/>
        <end position="99"/>
    </location>
</feature>
<gene>
    <name evidence="2" type="ORF">AVEN_52892_1</name>
</gene>
<reference evidence="2 3" key="1">
    <citation type="journal article" date="2019" name="Sci. Rep.">
        <title>Orb-weaving spider Araneus ventricosus genome elucidates the spidroin gene catalogue.</title>
        <authorList>
            <person name="Kono N."/>
            <person name="Nakamura H."/>
            <person name="Ohtoshi R."/>
            <person name="Moran D.A.P."/>
            <person name="Shinohara A."/>
            <person name="Yoshida Y."/>
            <person name="Fujiwara M."/>
            <person name="Mori M."/>
            <person name="Tomita M."/>
            <person name="Arakawa K."/>
        </authorList>
    </citation>
    <scope>NUCLEOTIDE SEQUENCE [LARGE SCALE GENOMIC DNA]</scope>
</reference>
<dbReference type="AlphaFoldDB" id="A0A4Y2R2B9"/>
<evidence type="ECO:0000313" key="3">
    <source>
        <dbReference type="Proteomes" id="UP000499080"/>
    </source>
</evidence>
<proteinExistence type="predicted"/>
<keyword evidence="3" id="KW-1185">Reference proteome</keyword>
<feature type="compositionally biased region" description="Polar residues" evidence="1">
    <location>
        <begin position="43"/>
        <end position="61"/>
    </location>
</feature>
<dbReference type="Proteomes" id="UP000499080">
    <property type="component" value="Unassembled WGS sequence"/>
</dbReference>
<organism evidence="2 3">
    <name type="scientific">Araneus ventricosus</name>
    <name type="common">Orbweaver spider</name>
    <name type="synonym">Epeira ventricosa</name>
    <dbReference type="NCBI Taxonomy" id="182803"/>
    <lineage>
        <taxon>Eukaryota</taxon>
        <taxon>Metazoa</taxon>
        <taxon>Ecdysozoa</taxon>
        <taxon>Arthropoda</taxon>
        <taxon>Chelicerata</taxon>
        <taxon>Arachnida</taxon>
        <taxon>Araneae</taxon>
        <taxon>Araneomorphae</taxon>
        <taxon>Entelegynae</taxon>
        <taxon>Araneoidea</taxon>
        <taxon>Araneidae</taxon>
        <taxon>Araneus</taxon>
    </lineage>
</organism>
<feature type="region of interest" description="Disordered" evidence="1">
    <location>
        <begin position="147"/>
        <end position="170"/>
    </location>
</feature>
<evidence type="ECO:0000256" key="1">
    <source>
        <dbReference type="SAM" id="MobiDB-lite"/>
    </source>
</evidence>
<feature type="compositionally biased region" description="Polar residues" evidence="1">
    <location>
        <begin position="75"/>
        <end position="96"/>
    </location>
</feature>